<dbReference type="InterPro" id="IPR036691">
    <property type="entry name" value="Endo/exonu/phosph_ase_sf"/>
</dbReference>
<dbReference type="InterPro" id="IPR002156">
    <property type="entry name" value="RNaseH_domain"/>
</dbReference>
<name>A0A9P1G1D5_9DINO</name>
<protein>
    <submittedName>
        <fullName evidence="5">C2H2-type domain-containing protein</fullName>
    </submittedName>
</protein>
<dbReference type="Proteomes" id="UP001152797">
    <property type="component" value="Unassembled WGS sequence"/>
</dbReference>
<dbReference type="SUPFAM" id="SSF53098">
    <property type="entry name" value="Ribonuclease H-like"/>
    <property type="match status" value="1"/>
</dbReference>
<dbReference type="SUPFAM" id="SSF56219">
    <property type="entry name" value="DNase I-like"/>
    <property type="match status" value="1"/>
</dbReference>
<keyword evidence="1" id="KW-1133">Transmembrane helix</keyword>
<accession>A0A9P1G1D5</accession>
<evidence type="ECO:0000313" key="5">
    <source>
        <dbReference type="EMBL" id="CAL4783213.1"/>
    </source>
</evidence>
<comment type="caution">
    <text evidence="4">The sequence shown here is derived from an EMBL/GenBank/DDBJ whole genome shotgun (WGS) entry which is preliminary data.</text>
</comment>
<dbReference type="InterPro" id="IPR013087">
    <property type="entry name" value="Znf_C2H2_type"/>
</dbReference>
<dbReference type="GO" id="GO:0004523">
    <property type="term" value="F:RNA-DNA hybrid ribonuclease activity"/>
    <property type="evidence" value="ECO:0007669"/>
    <property type="project" value="InterPro"/>
</dbReference>
<dbReference type="EMBL" id="CAMXCT010002132">
    <property type="protein sequence ID" value="CAI3995901.1"/>
    <property type="molecule type" value="Genomic_DNA"/>
</dbReference>
<evidence type="ECO:0000256" key="2">
    <source>
        <dbReference type="SAM" id="SignalP"/>
    </source>
</evidence>
<keyword evidence="1" id="KW-0472">Membrane</keyword>
<reference evidence="4" key="1">
    <citation type="submission" date="2022-10" db="EMBL/GenBank/DDBJ databases">
        <authorList>
            <person name="Chen Y."/>
            <person name="Dougan E. K."/>
            <person name="Chan C."/>
            <person name="Rhodes N."/>
            <person name="Thang M."/>
        </authorList>
    </citation>
    <scope>NUCLEOTIDE SEQUENCE</scope>
</reference>
<proteinExistence type="predicted"/>
<dbReference type="OrthoDB" id="10674190at2759"/>
<dbReference type="GO" id="GO:0003676">
    <property type="term" value="F:nucleic acid binding"/>
    <property type="evidence" value="ECO:0007669"/>
    <property type="project" value="InterPro"/>
</dbReference>
<feature type="domain" description="RNase H type-1" evidence="3">
    <location>
        <begin position="631"/>
        <end position="779"/>
    </location>
</feature>
<keyword evidence="2" id="KW-0732">Signal</keyword>
<dbReference type="EMBL" id="CAMXCT020002132">
    <property type="protein sequence ID" value="CAL1149276.1"/>
    <property type="molecule type" value="Genomic_DNA"/>
</dbReference>
<keyword evidence="6" id="KW-1185">Reference proteome</keyword>
<feature type="transmembrane region" description="Helical" evidence="1">
    <location>
        <begin position="2520"/>
        <end position="2537"/>
    </location>
</feature>
<dbReference type="InterPro" id="IPR036397">
    <property type="entry name" value="RNaseH_sf"/>
</dbReference>
<feature type="signal peptide" evidence="2">
    <location>
        <begin position="1"/>
        <end position="18"/>
    </location>
</feature>
<sequence length="2901" mass="328041">MAVLPFLVLVSAVASVTPGSCGVSKPLFKDSSIKVEPIDTHNWLQIGFSAVIGWVGHMGFPFMPPGQHATKHHDGLRCLMPYLMNCTHWQELSAGNPCPEECPFIAQVKPFACAFTCVNVTQCHYTDPNMPFANPSSQLCEESSIEGCGVQERLSDRIHQMAYSLPRWLCTQDLIDLLQINHLCDVHRCTAMAGIQHFEKYIRHDVYTAISIEVHIQPPQCHGHSQAASATDPFIQRPEERDDVSNFLQLSRSQELPPGMQVEGARASSMPGTTHFGSAVKVPLAHGSSHDEQVLPLRHWAPLKSFEPIGPCSLQPVDKVDDDYQQAQQEMQHIARQRDHFPRLPHGQPPLIQELHRFLQQQALMWQEHPPETLAIAVWYADHDRRPHSGLSREVRLTGDVAQWYHDIIMVWDDWIDPFASLIEVIVHPTPLDGQADVFAHLILVQHAQPIRCSIVVAIFDSHDDPWHPRLLCLTVPCFLSHDILCGYVDLDGTCRGARAADCRTLLGDRDLTHVLQFEAAHGMHLAFHIHHPATTLSGAIAMDSLSHAAVEDTHDDFSLLQQVNTKKTIKLAECIPPSRFTLVDCQRVLFLRAQFDLEQPFQSDTDMHQVWWHESTWYSLASVPMWQHERVTGLSFYTDGSAWRSSGKAAAGVFLLVHTEDGLRCGGFLTTQCLGQPTAPRAEATALILAALWMRQLVRCHAADVSWLEIAFDCEHTANIAQGLQMAHCNSDLSVTLRSLIQWIDILLPTPITWTHHRSHQGDPWNEAADSICRHALQYDAYTIDLAAWFDTCTFQGQDLCSIQWLWLLEKSLRHHADAPSLVGTQWQFDVAAPFSTSPSACRHPAVLRRCHIDDSGPDHFVLPLNVATANVLTLFPGQDFAASFFSARAKCLAAQFLQKGLHVVGIQETRSRATGHSFFEEFHVLSGPATKRGHGGVQLWIRKKISIDSDCIEVSASDLRILHGTSQRLVVRWAYPGCRLLFVVVHAPTEDDEDVLQAFWDATTEAIPLAYRQWQTIVLADANSRLGSNTSSAVGDHQADDENAKGACFHGWLLNHNLFVPQTFATCHKGSGGTWTHPKGTTARIDFIAISSSVQIDQVTTWVSSDVDLALHRKDHECVCAAIGLQYYPADRRPRDKRVRVDFDLSFDTVWSMDVHTHAAQLQHWIRQHNPTTRHWRKRHLTESTRQLVEAKRYHWKRCMEVRRHVRFGWMRLIFEVWRRPQILCSSLSAWVKQCDHTEAWHRWAFNDLAPRVVQAVRADDQDFYDKLAADTGIESSKGCRQMWRAVQHALPKWRSKRRSNLRCAGPSLEAQFQHYDALEAGHGVTYESLLAQCHEAQREDAEDIPLTMSLNSLPSRLHIESLGCRISTNKAPGIDRVAPLALQQVCQTHSDVLHQFLMKVWILGAEPLQGKGGLLHPIAKKEASQRIDGMRGIMLIDGIGKLIHSHLRGQFLPALEVMRMPLQLGGFARSSTLFATMYVRTFTQMAARRSLSSAILFVDIKSAFHSMVRQLIFGGAPLRPKLTQILEQHGLDLIALQSKSTTLHPLTLYVAFNSLMALVLQELQIRLDQHGPLQDAFQLLGLRASPVAWVDDLAVPVVASHASALTPIIQWTLQALIDVCSSFGLQLNLQPRKTEVVLTFRGADAPAHRQECLRDHFARISIPHTEQMVRCVPLYEHLGTMFQGDGGIEAELRHRTHKARLAHNQIRRGILCNRHITVNVRLRLMEALIMPILFHGAGNWPLLGALQVQRLHGVYLKWIRSVLGNGYWAPGQLTDVQILLQWRLPSISLRLAKHRLLFAFHLFADAPHLVVEVATAVADTPRSWFQALRQAMAWAVSVDASFVVDDPLTMSVDAIVQWFHDHKHDGPRWVRRLFRRALLQGSVIGEALAGHHALRQQFEYGGASFANDMVLRPSVDKSFECQWCAKTFATPRQWQAHLWSAHGEPSDERRYMTTTTCPACWTCCWTSNRLQIHLHHSRRHPGGCYERLTWMHEPLEHIMPIDEMDRDERHLRFPAAVIPHVLTESETHCCTREDANRRWEQACRVENFYPPVNDERVEDFKMAFDAVLRDPSLHSAHDPDGVLWRLSCIAGEGDEDPLTGGHGSWALALWLMDDVRFSRFSQMDVLFFGRCLRAIRQMVQHSPIGRLACWQRRMNDALLPVREEDPVVEAEPSSIVMELILDPVRAQHALLQPLLQPMVQVPSCRGIPIDAAGETPVLWVLHLFSGRRRIGDCHWWLEHIGRHLWPGVIIRMVSLDTAVHPELGNLATGPNLARARRLAERGLIAGVLTGPPCETWSAARHIELDDGKGPRPVRSATFPWSLTSRTGKEMVQTSMGTQLLTNSWTIEAAAVTLGAGAIMEHPWEADQDDRASVWRTDAHQQWLMKLPGAYRHYIQQYLFGSKGVKPTCLRALNLGDPGIMDKVIKEGMELWRPRPTLQLAGRSESGTFRTAAAKEYPSALCRTLVVALIQGLKSRASTEGFNPAATCRKADLVWLRDAWRASDVYTRQSFLPDFQGYWVWVILVMMLSCCCWQFRSALSKHWHLLTFARMHYHLCKVRKNPKVHAGAPLFSICENLHTKFVIGIGLPLYYNSLVFLLILTVLLFFSTHLALDSDSQSLFNYSGVSSNMVQVLNVPIYPSAEGVSDASICSWAMEDKDQTRFNVDTTSKSFMHRLSRTALFLWLASLAIMLVHAWFQLKHARWFESQHLTMKDFALVLSGLPPHVTDEKMLAECISRQIGEDIRAVSIGYDVTSCWNEVETLLDRHLAYCDAQFCGHPDVGLRPWPQGGSRDSEMLGPLALQRNMEQDRKWVQDWFRPGSSREIQGSGFAWAVFSSHRDRDEALHKMLALEKDRRGIHWCDADGTCHPLDFGIPRCEPTNVRWDHLGLGLCSRRCRFLG</sequence>
<dbReference type="Gene3D" id="3.60.10.10">
    <property type="entry name" value="Endonuclease/exonuclease/phosphatase"/>
    <property type="match status" value="1"/>
</dbReference>
<dbReference type="EMBL" id="CAMXCT030002132">
    <property type="protein sequence ID" value="CAL4783213.1"/>
    <property type="molecule type" value="Genomic_DNA"/>
</dbReference>
<evidence type="ECO:0000313" key="4">
    <source>
        <dbReference type="EMBL" id="CAI3995901.1"/>
    </source>
</evidence>
<evidence type="ECO:0000313" key="6">
    <source>
        <dbReference type="Proteomes" id="UP001152797"/>
    </source>
</evidence>
<keyword evidence="1" id="KW-0812">Transmembrane</keyword>
<gene>
    <name evidence="4" type="ORF">C1SCF055_LOCUS22424</name>
</gene>
<evidence type="ECO:0000256" key="1">
    <source>
        <dbReference type="SAM" id="Phobius"/>
    </source>
</evidence>
<feature type="transmembrane region" description="Helical" evidence="1">
    <location>
        <begin position="2591"/>
        <end position="2614"/>
    </location>
</feature>
<dbReference type="PROSITE" id="PS00028">
    <property type="entry name" value="ZINC_FINGER_C2H2_1"/>
    <property type="match status" value="1"/>
</dbReference>
<dbReference type="InterPro" id="IPR012337">
    <property type="entry name" value="RNaseH-like_sf"/>
</dbReference>
<dbReference type="Pfam" id="PF00075">
    <property type="entry name" value="RNase_H"/>
    <property type="match status" value="1"/>
</dbReference>
<reference evidence="5 6" key="2">
    <citation type="submission" date="2024-05" db="EMBL/GenBank/DDBJ databases">
        <authorList>
            <person name="Chen Y."/>
            <person name="Shah S."/>
            <person name="Dougan E. K."/>
            <person name="Thang M."/>
            <person name="Chan C."/>
        </authorList>
    </citation>
    <scope>NUCLEOTIDE SEQUENCE [LARGE SCALE GENOMIC DNA]</scope>
</reference>
<organism evidence="4">
    <name type="scientific">Cladocopium goreaui</name>
    <dbReference type="NCBI Taxonomy" id="2562237"/>
    <lineage>
        <taxon>Eukaryota</taxon>
        <taxon>Sar</taxon>
        <taxon>Alveolata</taxon>
        <taxon>Dinophyceae</taxon>
        <taxon>Suessiales</taxon>
        <taxon>Symbiodiniaceae</taxon>
        <taxon>Cladocopium</taxon>
    </lineage>
</organism>
<feature type="transmembrane region" description="Helical" evidence="1">
    <location>
        <begin position="2682"/>
        <end position="2700"/>
    </location>
</feature>
<feature type="non-terminal residue" evidence="4">
    <location>
        <position position="2901"/>
    </location>
</feature>
<dbReference type="Gene3D" id="3.30.420.10">
    <property type="entry name" value="Ribonuclease H-like superfamily/Ribonuclease H"/>
    <property type="match status" value="1"/>
</dbReference>
<evidence type="ECO:0000259" key="3">
    <source>
        <dbReference type="PROSITE" id="PS50879"/>
    </source>
</evidence>
<feature type="chain" id="PRO_5043272692" evidence="2">
    <location>
        <begin position="19"/>
        <end position="2901"/>
    </location>
</feature>
<dbReference type="PROSITE" id="PS50879">
    <property type="entry name" value="RNASE_H_1"/>
    <property type="match status" value="1"/>
</dbReference>